<evidence type="ECO:0000313" key="6">
    <source>
        <dbReference type="Proteomes" id="UP000593562"/>
    </source>
</evidence>
<dbReference type="GO" id="GO:0045010">
    <property type="term" value="P:actin nucleation"/>
    <property type="evidence" value="ECO:0007669"/>
    <property type="project" value="InterPro"/>
</dbReference>
<dbReference type="GO" id="GO:0006511">
    <property type="term" value="P:ubiquitin-dependent protein catabolic process"/>
    <property type="evidence" value="ECO:0007669"/>
    <property type="project" value="InterPro"/>
</dbReference>
<dbReference type="Gene3D" id="1.20.58.2220">
    <property type="entry name" value="Formin, FH2 domain"/>
    <property type="match status" value="1"/>
</dbReference>
<dbReference type="InterPro" id="IPR011333">
    <property type="entry name" value="SKP1/BTB/POZ_sf"/>
</dbReference>
<comment type="caution">
    <text evidence="5">The sequence shown here is derived from an EMBL/GenBank/DDBJ whole genome shotgun (WGS) entry which is preliminary data.</text>
</comment>
<evidence type="ECO:0000313" key="5">
    <source>
        <dbReference type="EMBL" id="KAF5746650.1"/>
    </source>
</evidence>
<dbReference type="GO" id="GO:0051015">
    <property type="term" value="F:actin filament binding"/>
    <property type="evidence" value="ECO:0007669"/>
    <property type="project" value="InterPro"/>
</dbReference>
<sequence>MVWDKIDNGSFRFDGDLMEALFGYVATNKKSLRGDNSSAKPTCPSQVVILDPRKSQNTAIIIKSLSISRREILDALDEEQSQILDFNGDITRLAVAESYLNHLLKAVSSAFTRFNAMIFRSNYGSEISQLKESLQTFEAACNELRSRRLFVKLLEAILKAGNRMNAGTTKGNAQAFKLTSLQKLSDVKSHLLQEHQQGGGGGGAEISNCEAHDRGRVCRQRHPYTQSDEHDAKVDQATLIDLIWAANYLNIKGLLDLTCQTLANMISGKSPEEMRKMFHIKNDFTPEEEEEVRRQNSSAFE</sequence>
<gene>
    <name evidence="5" type="ORF">HS088_TW06G00821</name>
</gene>
<dbReference type="SMART" id="SM00498">
    <property type="entry name" value="FH2"/>
    <property type="match status" value="1"/>
</dbReference>
<dbReference type="Proteomes" id="UP000593562">
    <property type="component" value="Unassembled WGS sequence"/>
</dbReference>
<proteinExistence type="inferred from homology"/>
<dbReference type="SUPFAM" id="SSF81382">
    <property type="entry name" value="Skp1 dimerisation domain-like"/>
    <property type="match status" value="1"/>
</dbReference>
<dbReference type="Gene3D" id="3.30.710.10">
    <property type="entry name" value="Potassium Channel Kv1.1, Chain A"/>
    <property type="match status" value="1"/>
</dbReference>
<dbReference type="InterPro" id="IPR036296">
    <property type="entry name" value="SKP1-like_dim_sf"/>
</dbReference>
<dbReference type="Pfam" id="PF01466">
    <property type="entry name" value="Skp1"/>
    <property type="match status" value="1"/>
</dbReference>
<feature type="domain" description="FH2" evidence="4">
    <location>
        <begin position="1"/>
        <end position="301"/>
    </location>
</feature>
<evidence type="ECO:0000256" key="2">
    <source>
        <dbReference type="ARBA" id="ARBA00025793"/>
    </source>
</evidence>
<dbReference type="InterPro" id="IPR042201">
    <property type="entry name" value="FH2_Formin_sf"/>
</dbReference>
<dbReference type="EMBL" id="JAAARO010000006">
    <property type="protein sequence ID" value="KAF5746650.1"/>
    <property type="molecule type" value="Genomic_DNA"/>
</dbReference>
<dbReference type="InterPro" id="IPR027643">
    <property type="entry name" value="Formin-like_plant"/>
</dbReference>
<dbReference type="InParanoid" id="A0A7J7DJV7"/>
<dbReference type="InterPro" id="IPR015425">
    <property type="entry name" value="FH2_Formin"/>
</dbReference>
<keyword evidence="6" id="KW-1185">Reference proteome</keyword>
<dbReference type="AlphaFoldDB" id="A0A7J7DJV7"/>
<evidence type="ECO:0000259" key="4">
    <source>
        <dbReference type="PROSITE" id="PS51444"/>
    </source>
</evidence>
<dbReference type="PROSITE" id="PS51444">
    <property type="entry name" value="FH2"/>
    <property type="match status" value="1"/>
</dbReference>
<dbReference type="PANTHER" id="PTHR23213">
    <property type="entry name" value="FORMIN-RELATED"/>
    <property type="match status" value="1"/>
</dbReference>
<reference evidence="5 6" key="1">
    <citation type="journal article" date="2020" name="Nat. Commun.">
        <title>Genome of Tripterygium wilfordii and identification of cytochrome P450 involved in triptolide biosynthesis.</title>
        <authorList>
            <person name="Tu L."/>
            <person name="Su P."/>
            <person name="Zhang Z."/>
            <person name="Gao L."/>
            <person name="Wang J."/>
            <person name="Hu T."/>
            <person name="Zhou J."/>
            <person name="Zhang Y."/>
            <person name="Zhao Y."/>
            <person name="Liu Y."/>
            <person name="Song Y."/>
            <person name="Tong Y."/>
            <person name="Lu Y."/>
            <person name="Yang J."/>
            <person name="Xu C."/>
            <person name="Jia M."/>
            <person name="Peters R.J."/>
            <person name="Huang L."/>
            <person name="Gao W."/>
        </authorList>
    </citation>
    <scope>NUCLEOTIDE SEQUENCE [LARGE SCALE GENOMIC DNA]</scope>
    <source>
        <strain evidence="6">cv. XIE 37</strain>
        <tissue evidence="5">Leaf</tissue>
    </source>
</reference>
<comment type="similarity">
    <text evidence="2">Belongs to the formin-like family. Class-I subfamily.</text>
</comment>
<protein>
    <recommendedName>
        <fullName evidence="3">Formin-like protein</fullName>
    </recommendedName>
</protein>
<dbReference type="InterPro" id="IPR016072">
    <property type="entry name" value="Skp1_comp_dimer"/>
</dbReference>
<dbReference type="PANTHER" id="PTHR23213:SF354">
    <property type="entry name" value="FORMIN-LIKE PROTEIN 4"/>
    <property type="match status" value="1"/>
</dbReference>
<dbReference type="SUPFAM" id="SSF101447">
    <property type="entry name" value="Formin homology 2 domain (FH2 domain)"/>
    <property type="match status" value="1"/>
</dbReference>
<name>A0A7J7DJV7_TRIWF</name>
<evidence type="ECO:0000256" key="3">
    <source>
        <dbReference type="RuleBase" id="RU361260"/>
    </source>
</evidence>
<organism evidence="5 6">
    <name type="scientific">Tripterygium wilfordii</name>
    <name type="common">Thunder God vine</name>
    <dbReference type="NCBI Taxonomy" id="458696"/>
    <lineage>
        <taxon>Eukaryota</taxon>
        <taxon>Viridiplantae</taxon>
        <taxon>Streptophyta</taxon>
        <taxon>Embryophyta</taxon>
        <taxon>Tracheophyta</taxon>
        <taxon>Spermatophyta</taxon>
        <taxon>Magnoliopsida</taxon>
        <taxon>eudicotyledons</taxon>
        <taxon>Gunneridae</taxon>
        <taxon>Pentapetalae</taxon>
        <taxon>rosids</taxon>
        <taxon>fabids</taxon>
        <taxon>Celastrales</taxon>
        <taxon>Celastraceae</taxon>
        <taxon>Tripterygium</taxon>
    </lineage>
</organism>
<accession>A0A7J7DJV7</accession>
<dbReference type="Pfam" id="PF02181">
    <property type="entry name" value="FH2"/>
    <property type="match status" value="1"/>
</dbReference>
<evidence type="ECO:0000256" key="1">
    <source>
        <dbReference type="ARBA" id="ARBA00004906"/>
    </source>
</evidence>
<comment type="pathway">
    <text evidence="1">Protein modification; protein ubiquitination.</text>
</comment>